<dbReference type="Gene3D" id="3.80.20.20">
    <property type="entry name" value="Receptor L-domain"/>
    <property type="match status" value="2"/>
</dbReference>
<keyword evidence="8" id="KW-0969">Cilium</keyword>
<reference evidence="14" key="1">
    <citation type="journal article" date="2019" name="Int. J. Syst. Evol. Microbiol.">
        <title>The Global Catalogue of Microorganisms (GCM) 10K type strain sequencing project: providing services to taxonomists for standard genome sequencing and annotation.</title>
        <authorList>
            <consortium name="The Broad Institute Genomics Platform"/>
            <consortium name="The Broad Institute Genome Sequencing Center for Infectious Disease"/>
            <person name="Wu L."/>
            <person name="Ma J."/>
        </authorList>
    </citation>
    <scope>NUCLEOTIDE SEQUENCE [LARGE SCALE GENOMIC DNA]</scope>
    <source>
        <strain evidence="14">KCTC 52274</strain>
    </source>
</reference>
<dbReference type="Gene3D" id="2.60.40.10">
    <property type="entry name" value="Immunoglobulins"/>
    <property type="match status" value="1"/>
</dbReference>
<evidence type="ECO:0000256" key="6">
    <source>
        <dbReference type="ARBA" id="ARBA00022525"/>
    </source>
</evidence>
<evidence type="ECO:0000256" key="7">
    <source>
        <dbReference type="ARBA" id="ARBA00022729"/>
    </source>
</evidence>
<feature type="chain" id="PRO_5047463098" evidence="11">
    <location>
        <begin position="20"/>
        <end position="502"/>
    </location>
</feature>
<dbReference type="EMBL" id="JBHULE010000002">
    <property type="protein sequence ID" value="MFD2561525.1"/>
    <property type="molecule type" value="Genomic_DNA"/>
</dbReference>
<proteinExistence type="predicted"/>
<evidence type="ECO:0000256" key="1">
    <source>
        <dbReference type="ARBA" id="ARBA00004138"/>
    </source>
</evidence>
<evidence type="ECO:0000313" key="13">
    <source>
        <dbReference type="EMBL" id="MFD2561525.1"/>
    </source>
</evidence>
<dbReference type="SUPFAM" id="SSF52058">
    <property type="entry name" value="L domain-like"/>
    <property type="match status" value="3"/>
</dbReference>
<dbReference type="InterPro" id="IPR036941">
    <property type="entry name" value="Rcpt_L-dom_sf"/>
</dbReference>
<evidence type="ECO:0000259" key="12">
    <source>
        <dbReference type="Pfam" id="PF22544"/>
    </source>
</evidence>
<comment type="caution">
    <text evidence="13">The sequence shown here is derived from an EMBL/GenBank/DDBJ whole genome shotgun (WGS) entry which is preliminary data.</text>
</comment>
<accession>A0ABW5L9E7</accession>
<dbReference type="PROSITE" id="PS51257">
    <property type="entry name" value="PROKAR_LIPOPROTEIN"/>
    <property type="match status" value="1"/>
</dbReference>
<keyword evidence="6" id="KW-0964">Secreted</keyword>
<sequence length="502" mass="54614">MKILLKSFLYLFLSLFLYSCGSSDSSDEVITIEEEEDPDPIATITITVVDDVSLDFGEVVENITQTKTFKISNSGNVPLEITEIKVPDGFSLDWISGSIAAGSFRDVNLSFMPNGISDFGGEIIIESNATSGNNKVNCLGVGISDIYEGDLLLASQIEIENFVNKGYKEVTGQLFIAFESGFPNRNTTIVSLEPLSQLRSINTIRINSTANLKSLNGLEDVEIKGSVALFDNVGLENIDGLVNIVDLNGFLQIAGCSSLTNLSALANLVSVKSVLTITYNDLLENLNGLSSLKMIGGNLEIKNNPFVNTLEGLNNLENIGGNLSVSYNERLNDFCAIKNLLVSNGLDGTFFETRYNKYNPSKLDITDGDCFKDFPQGVYGGNLVIRSKGAYETFISMNYEGIDGDLTINNNRDSDIMSLEDLSGLKRVLGNLYINRMIIEDLQGLGNLELVEGNLQISDNPNLSDFCEIQGLLQNNGVGSFFTSGNVYNPSAQEIVEETCSN</sequence>
<dbReference type="InterPro" id="IPR051648">
    <property type="entry name" value="CWI-Assembly_Regulator"/>
</dbReference>
<keyword evidence="5" id="KW-0134">Cell wall</keyword>
<evidence type="ECO:0000256" key="11">
    <source>
        <dbReference type="SAM" id="SignalP"/>
    </source>
</evidence>
<evidence type="ECO:0000256" key="9">
    <source>
        <dbReference type="ARBA" id="ARBA00023180"/>
    </source>
</evidence>
<protein>
    <submittedName>
        <fullName evidence="13">DUF1573 domain-containing protein</fullName>
    </submittedName>
</protein>
<organism evidence="13 14">
    <name type="scientific">Aquimarina rubra</name>
    <dbReference type="NCBI Taxonomy" id="1920033"/>
    <lineage>
        <taxon>Bacteria</taxon>
        <taxon>Pseudomonadati</taxon>
        <taxon>Bacteroidota</taxon>
        <taxon>Flavobacteriia</taxon>
        <taxon>Flavobacteriales</taxon>
        <taxon>Flavobacteriaceae</taxon>
        <taxon>Aquimarina</taxon>
    </lineage>
</organism>
<keyword evidence="9" id="KW-0325">Glycoprotein</keyword>
<dbReference type="PANTHER" id="PTHR31018:SF3">
    <property type="entry name" value="RECEPTOR PROTEIN-TYROSINE KINASE"/>
    <property type="match status" value="1"/>
</dbReference>
<dbReference type="RefSeq" id="WP_378289296.1">
    <property type="nucleotide sequence ID" value="NZ_JBHULE010000002.1"/>
</dbReference>
<keyword evidence="7 11" id="KW-0732">Signal</keyword>
<keyword evidence="14" id="KW-1185">Reference proteome</keyword>
<evidence type="ECO:0000256" key="2">
    <source>
        <dbReference type="ARBA" id="ARBA00004191"/>
    </source>
</evidence>
<dbReference type="InterPro" id="IPR013783">
    <property type="entry name" value="Ig-like_fold"/>
</dbReference>
<dbReference type="InterPro" id="IPR053879">
    <property type="entry name" value="HYDIN_VesB_CFA65-like_Ig"/>
</dbReference>
<evidence type="ECO:0000256" key="10">
    <source>
        <dbReference type="ARBA" id="ARBA00023273"/>
    </source>
</evidence>
<keyword evidence="10" id="KW-0966">Cell projection</keyword>
<evidence type="ECO:0000256" key="4">
    <source>
        <dbReference type="ARBA" id="ARBA00022490"/>
    </source>
</evidence>
<evidence type="ECO:0000313" key="14">
    <source>
        <dbReference type="Proteomes" id="UP001597319"/>
    </source>
</evidence>
<feature type="signal peptide" evidence="11">
    <location>
        <begin position="1"/>
        <end position="19"/>
    </location>
</feature>
<comment type="subcellular location">
    <subcellularLocation>
        <location evidence="1">Cell projection</location>
        <location evidence="1">Cilium</location>
    </subcellularLocation>
    <subcellularLocation>
        <location evidence="3">Cytoplasm</location>
    </subcellularLocation>
    <subcellularLocation>
        <location evidence="2">Secreted</location>
        <location evidence="2">Cell wall</location>
    </subcellularLocation>
</comment>
<keyword evidence="4" id="KW-0963">Cytoplasm</keyword>
<evidence type="ECO:0000256" key="3">
    <source>
        <dbReference type="ARBA" id="ARBA00004496"/>
    </source>
</evidence>
<name>A0ABW5L9E7_9FLAO</name>
<evidence type="ECO:0000256" key="5">
    <source>
        <dbReference type="ARBA" id="ARBA00022512"/>
    </source>
</evidence>
<dbReference type="PANTHER" id="PTHR31018">
    <property type="entry name" value="SPORULATION-SPECIFIC PROTEIN-RELATED"/>
    <property type="match status" value="1"/>
</dbReference>
<evidence type="ECO:0000256" key="8">
    <source>
        <dbReference type="ARBA" id="ARBA00023069"/>
    </source>
</evidence>
<gene>
    <name evidence="13" type="ORF">ACFSR1_02515</name>
</gene>
<dbReference type="Proteomes" id="UP001597319">
    <property type="component" value="Unassembled WGS sequence"/>
</dbReference>
<feature type="domain" description="HYDIN/VesB/CFA65-like Ig-like" evidence="12">
    <location>
        <begin position="50"/>
        <end position="134"/>
    </location>
</feature>
<dbReference type="Pfam" id="PF22544">
    <property type="entry name" value="HYDIN_VesB_CFA65-like_Ig"/>
    <property type="match status" value="1"/>
</dbReference>